<dbReference type="SUPFAM" id="SSF51445">
    <property type="entry name" value="(Trans)glycosidases"/>
    <property type="match status" value="1"/>
</dbReference>
<dbReference type="PANTHER" id="PTHR46323">
    <property type="entry name" value="BETA-GALACTOSIDASE"/>
    <property type="match status" value="1"/>
</dbReference>
<dbReference type="InterPro" id="IPR050347">
    <property type="entry name" value="Bact_Beta-galactosidase"/>
</dbReference>
<dbReference type="GO" id="GO:0009341">
    <property type="term" value="C:beta-galactosidase complex"/>
    <property type="evidence" value="ECO:0007669"/>
    <property type="project" value="InterPro"/>
</dbReference>
<dbReference type="InterPro" id="IPR032312">
    <property type="entry name" value="LacZ_4"/>
</dbReference>
<dbReference type="InterPro" id="IPR004199">
    <property type="entry name" value="B-gal_small/dom_5"/>
</dbReference>
<dbReference type="Gene3D" id="2.60.120.260">
    <property type="entry name" value="Galactose-binding domain-like"/>
    <property type="match status" value="1"/>
</dbReference>
<dbReference type="InterPro" id="IPR017853">
    <property type="entry name" value="GH"/>
</dbReference>
<evidence type="ECO:0000256" key="5">
    <source>
        <dbReference type="ARBA" id="ARBA00022801"/>
    </source>
</evidence>
<evidence type="ECO:0000256" key="7">
    <source>
        <dbReference type="ARBA" id="ARBA00032230"/>
    </source>
</evidence>
<dbReference type="InterPro" id="IPR006103">
    <property type="entry name" value="Glyco_hydro_2_cat"/>
</dbReference>
<dbReference type="InterPro" id="IPR006104">
    <property type="entry name" value="Glyco_hydro_2_N"/>
</dbReference>
<dbReference type="PROSITE" id="PS00719">
    <property type="entry name" value="GLYCOSYL_HYDROL_F2_1"/>
    <property type="match status" value="1"/>
</dbReference>
<dbReference type="AlphaFoldDB" id="A0A1G5RXU2"/>
<keyword evidence="5 8" id="KW-0378">Hydrolase</keyword>
<dbReference type="GO" id="GO:0004565">
    <property type="term" value="F:beta-galactosidase activity"/>
    <property type="evidence" value="ECO:0007669"/>
    <property type="project" value="UniProtKB-EC"/>
</dbReference>
<dbReference type="InterPro" id="IPR006101">
    <property type="entry name" value="Glyco_hydro_2"/>
</dbReference>
<evidence type="ECO:0000256" key="6">
    <source>
        <dbReference type="ARBA" id="ARBA00023295"/>
    </source>
</evidence>
<dbReference type="Gene3D" id="2.70.98.10">
    <property type="match status" value="1"/>
</dbReference>
<dbReference type="Gene3D" id="2.60.40.10">
    <property type="entry name" value="Immunoglobulins"/>
    <property type="match status" value="2"/>
</dbReference>
<dbReference type="PANTHER" id="PTHR46323:SF2">
    <property type="entry name" value="BETA-GALACTOSIDASE"/>
    <property type="match status" value="1"/>
</dbReference>
<dbReference type="RefSeq" id="WP_090162507.1">
    <property type="nucleotide sequence ID" value="NZ_FMWK01000006.1"/>
</dbReference>
<dbReference type="InterPro" id="IPR011013">
    <property type="entry name" value="Gal_mutarotase_sf_dom"/>
</dbReference>
<dbReference type="EMBL" id="FMWK01000006">
    <property type="protein sequence ID" value="SCZ78955.1"/>
    <property type="molecule type" value="Genomic_DNA"/>
</dbReference>
<reference evidence="10 11" key="1">
    <citation type="submission" date="2016-10" db="EMBL/GenBank/DDBJ databases">
        <authorList>
            <person name="de Groot N.N."/>
        </authorList>
    </citation>
    <scope>NUCLEOTIDE SEQUENCE [LARGE SCALE GENOMIC DNA]</scope>
    <source>
        <strain evidence="10 11">DSM 10317</strain>
    </source>
</reference>
<dbReference type="EC" id="3.2.1.23" evidence="3 8"/>
<dbReference type="InterPro" id="IPR006102">
    <property type="entry name" value="Ig-like_GH2"/>
</dbReference>
<keyword evidence="6 8" id="KW-0326">Glycosidase</keyword>
<dbReference type="InterPro" id="IPR036156">
    <property type="entry name" value="Beta-gal/glucu_dom_sf"/>
</dbReference>
<dbReference type="InterPro" id="IPR023230">
    <property type="entry name" value="Glyco_hydro_2_CS"/>
</dbReference>
<dbReference type="SUPFAM" id="SSF49785">
    <property type="entry name" value="Galactose-binding domain-like"/>
    <property type="match status" value="1"/>
</dbReference>
<organism evidence="10 11">
    <name type="scientific">Pseudobutyrivibrio xylanivorans</name>
    <dbReference type="NCBI Taxonomy" id="185007"/>
    <lineage>
        <taxon>Bacteria</taxon>
        <taxon>Bacillati</taxon>
        <taxon>Bacillota</taxon>
        <taxon>Clostridia</taxon>
        <taxon>Lachnospirales</taxon>
        <taxon>Lachnospiraceae</taxon>
        <taxon>Pseudobutyrivibrio</taxon>
    </lineage>
</organism>
<dbReference type="SUPFAM" id="SSF74650">
    <property type="entry name" value="Galactose mutarotase-like"/>
    <property type="match status" value="1"/>
</dbReference>
<dbReference type="SUPFAM" id="SSF49303">
    <property type="entry name" value="beta-Galactosidase/glucuronidase domain"/>
    <property type="match status" value="2"/>
</dbReference>
<evidence type="ECO:0000313" key="11">
    <source>
        <dbReference type="Proteomes" id="UP000199428"/>
    </source>
</evidence>
<protein>
    <recommendedName>
        <fullName evidence="4 8">Beta-galactosidase</fullName>
        <ecNumber evidence="3 8">3.2.1.23</ecNumber>
    </recommendedName>
    <alternativeName>
        <fullName evidence="7 8">Lactase</fullName>
    </alternativeName>
</protein>
<accession>A0A1G5RXU2</accession>
<dbReference type="Proteomes" id="UP000199428">
    <property type="component" value="Unassembled WGS sequence"/>
</dbReference>
<dbReference type="InterPro" id="IPR008979">
    <property type="entry name" value="Galactose-bd-like_sf"/>
</dbReference>
<dbReference type="InterPro" id="IPR023232">
    <property type="entry name" value="Glyco_hydro_2_AS"/>
</dbReference>
<dbReference type="GO" id="GO:0005990">
    <property type="term" value="P:lactose catabolic process"/>
    <property type="evidence" value="ECO:0007669"/>
    <property type="project" value="TreeGrafter"/>
</dbReference>
<dbReference type="PROSITE" id="PS00608">
    <property type="entry name" value="GLYCOSYL_HYDROL_F2_2"/>
    <property type="match status" value="1"/>
</dbReference>
<sequence length="1005" mass="115651">MAEFNYSIVKDPRIFQENRLAPHSDHEYYDNENFAYGEKSNFKHSLNGMWKFEYAKNYECCDKTFYEENRDCKGWDDIKVPAHIQMEGYDKIMYVNTQYPWDGHEALVPGEIPTEENPVGNYVKYFTVPDFMKGQPVYISFQGVESGFALWLNGKYVGYSEDSFTPSEFDLTPFIKDGENKLAVQVFKWTAGSWCEDQDFFRFSGIFREVYLYTVPATHIRDIRIQTLLDDDYKDATLVLDIESTGDGLIQMTLSDDEVEILNKINITEGGNHFELHVREPKLWSAEHPFLFDLQLNVFGETGRLTEVVKEKVGFRRFEMKDGMMHINGKRIVFKGVNRHEFSSSTGRVLSEGEILQDIITIKKNNINAIRTSHYPNQTIFYRLCDIFGLYVIDETNLETHGTWQTPIQILKVRDDSYAVPGDRPEFTDNVLDRANNMFQRDKNHPSILIWSLGNESYGGKNLRRMQDMLHSLDSGRLVHYEGVFNDRRVDLSDMESTMYVYVKDIKTWLNNHKDKPYINCEYMHAMGNSCGAMSKYTELAYEEPRFQGGFIWDYIDQAITKKDCYGVEFEGYGGDFDDRPNDGSFSGDGICYSKGRVPSPKMQEVKYDYQNIKITITDGKAHIENRNLFTNTNEYTAILTVEKIGELIAEEELTIDCPPLECIDYSLELDLPKDNEYVVTLSFVLSEDTLWAHKGHEVAYGQATIGRFIYERGEKKALKVTQGFHNLGVKGEDFEVLFVGQRGLSSYKYHGRELLKRFVLPNFWRPMTENDLANQLPFRAGQWKLASKYLATNIMDEKVNEAPVVEASEDKVKVTYTYHLPTKPAGTCKVEYTVNGDGMIDCALRLPESSEIGELPELSMVFALDRELSNLEWYGKGPQETYIDRDHAKIGVFANKVEDNMAKYLVPQECGNHQEVRYGRITDDKGDGILFLPENLGLSVLPYTVHEIDEAMHPTELPNPHFTHVRVGTQMGVAGDDTWGAKTHPEFMLDNSKEMQISFSFRGI</sequence>
<dbReference type="Gene3D" id="3.20.20.80">
    <property type="entry name" value="Glycosidases"/>
    <property type="match status" value="1"/>
</dbReference>
<dbReference type="PRINTS" id="PR00132">
    <property type="entry name" value="GLHYDRLASE2"/>
</dbReference>
<name>A0A1G5RXU2_PSEXY</name>
<dbReference type="Pfam" id="PF16353">
    <property type="entry name" value="LacZ_4"/>
    <property type="match status" value="1"/>
</dbReference>
<feature type="domain" description="Beta galactosidase small chain/" evidence="9">
    <location>
        <begin position="729"/>
        <end position="1003"/>
    </location>
</feature>
<comment type="similarity">
    <text evidence="2 8">Belongs to the glycosyl hydrolase 2 family.</text>
</comment>
<proteinExistence type="inferred from homology"/>
<evidence type="ECO:0000256" key="2">
    <source>
        <dbReference type="ARBA" id="ARBA00007401"/>
    </source>
</evidence>
<evidence type="ECO:0000256" key="4">
    <source>
        <dbReference type="ARBA" id="ARBA00013303"/>
    </source>
</evidence>
<dbReference type="InterPro" id="IPR013783">
    <property type="entry name" value="Ig-like_fold"/>
</dbReference>
<dbReference type="Pfam" id="PF00703">
    <property type="entry name" value="Glyco_hydro_2"/>
    <property type="match status" value="1"/>
</dbReference>
<evidence type="ECO:0000313" key="10">
    <source>
        <dbReference type="EMBL" id="SCZ78955.1"/>
    </source>
</evidence>
<evidence type="ECO:0000256" key="8">
    <source>
        <dbReference type="RuleBase" id="RU361154"/>
    </source>
</evidence>
<evidence type="ECO:0000256" key="1">
    <source>
        <dbReference type="ARBA" id="ARBA00001412"/>
    </source>
</evidence>
<comment type="catalytic activity">
    <reaction evidence="1 8">
        <text>Hydrolysis of terminal non-reducing beta-D-galactose residues in beta-D-galactosides.</text>
        <dbReference type="EC" id="3.2.1.23"/>
    </reaction>
</comment>
<gene>
    <name evidence="10" type="ORF">SAMN02910350_01543</name>
</gene>
<evidence type="ECO:0000256" key="3">
    <source>
        <dbReference type="ARBA" id="ARBA00012756"/>
    </source>
</evidence>
<dbReference type="GO" id="GO:0030246">
    <property type="term" value="F:carbohydrate binding"/>
    <property type="evidence" value="ECO:0007669"/>
    <property type="project" value="InterPro"/>
</dbReference>
<dbReference type="Pfam" id="PF02837">
    <property type="entry name" value="Glyco_hydro_2_N"/>
    <property type="match status" value="1"/>
</dbReference>
<dbReference type="SMART" id="SM01038">
    <property type="entry name" value="Bgal_small_N"/>
    <property type="match status" value="1"/>
</dbReference>
<dbReference type="InterPro" id="IPR014718">
    <property type="entry name" value="GH-type_carb-bd"/>
</dbReference>
<dbReference type="Pfam" id="PF02929">
    <property type="entry name" value="Bgal_small_N"/>
    <property type="match status" value="1"/>
</dbReference>
<dbReference type="Pfam" id="PF02836">
    <property type="entry name" value="Glyco_hydro_2_C"/>
    <property type="match status" value="1"/>
</dbReference>
<evidence type="ECO:0000259" key="9">
    <source>
        <dbReference type="SMART" id="SM01038"/>
    </source>
</evidence>